<dbReference type="Pfam" id="PF07751">
    <property type="entry name" value="Abi_2"/>
    <property type="match status" value="1"/>
</dbReference>
<keyword evidence="2" id="KW-1185">Reference proteome</keyword>
<dbReference type="RefSeq" id="WP_090414078.1">
    <property type="nucleotide sequence ID" value="NZ_FNOY01000029.1"/>
</dbReference>
<dbReference type="Proteomes" id="UP000198640">
    <property type="component" value="Unassembled WGS sequence"/>
</dbReference>
<dbReference type="EMBL" id="FNOY01000029">
    <property type="protein sequence ID" value="SDY32199.1"/>
    <property type="molecule type" value="Genomic_DNA"/>
</dbReference>
<dbReference type="AlphaFoldDB" id="A0A1H3IY38"/>
<evidence type="ECO:0000313" key="2">
    <source>
        <dbReference type="Proteomes" id="UP000198640"/>
    </source>
</evidence>
<accession>A0A1H3IY38</accession>
<sequence length="293" mass="33591">MSTPRSRCSSNVGGLVVADDEVARHYLRFVGYYRLAGYALPLQVTYNANGLHRFLDGTTFDDMLDLYVFDRKLRLAVMDAVERIEVAVRALLSQTMSELHGPHWFMAAAHFVPSFRHTQFISRVKDDIGHDSARAAMRQIFIKHYYDKYGEPELPPSWMVLETLSFGTVSHAFKNLTRQNQKPIAKAFGLDGAVFGSWLHALSYVRNLAAHHQRLWNRVYTIKPVAARHLADDLQDTTRFYAQAIMIAALLRVVAPGSRWGERLADLLARHPRVRLDRLGFPDGWQQRAVWQR</sequence>
<dbReference type="OrthoDB" id="5363652at2"/>
<reference evidence="1 2" key="1">
    <citation type="submission" date="2016-10" db="EMBL/GenBank/DDBJ databases">
        <authorList>
            <person name="de Groot N.N."/>
        </authorList>
    </citation>
    <scope>NUCLEOTIDE SEQUENCE [LARGE SCALE GENOMIC DNA]</scope>
    <source>
        <strain evidence="1 2">Nm1</strain>
    </source>
</reference>
<organism evidence="1 2">
    <name type="scientific">Nitrosomonas halophila</name>
    <dbReference type="NCBI Taxonomy" id="44576"/>
    <lineage>
        <taxon>Bacteria</taxon>
        <taxon>Pseudomonadati</taxon>
        <taxon>Pseudomonadota</taxon>
        <taxon>Betaproteobacteria</taxon>
        <taxon>Nitrosomonadales</taxon>
        <taxon>Nitrosomonadaceae</taxon>
        <taxon>Nitrosomonas</taxon>
    </lineage>
</organism>
<dbReference type="InterPro" id="IPR011664">
    <property type="entry name" value="Abi_system_AbiD/AbiF-like"/>
</dbReference>
<protein>
    <submittedName>
        <fullName evidence="1">Abortive infection bacteriophage resistance protein</fullName>
    </submittedName>
</protein>
<gene>
    <name evidence="1" type="ORF">SAMN05421881_10294</name>
</gene>
<name>A0A1H3IY38_9PROT</name>
<proteinExistence type="predicted"/>
<evidence type="ECO:0000313" key="1">
    <source>
        <dbReference type="EMBL" id="SDY32199.1"/>
    </source>
</evidence>